<gene>
    <name evidence="12" type="ORF">GEMMAAP_14925</name>
</gene>
<dbReference type="InterPro" id="IPR050087">
    <property type="entry name" value="AON_synthase_class-II"/>
</dbReference>
<keyword evidence="5 10" id="KW-0808">Transferase</keyword>
<dbReference type="Gene3D" id="3.40.640.10">
    <property type="entry name" value="Type I PLP-dependent aspartate aminotransferase-like (Major domain)"/>
    <property type="match status" value="1"/>
</dbReference>
<evidence type="ECO:0000256" key="2">
    <source>
        <dbReference type="ARBA" id="ARBA00004746"/>
    </source>
</evidence>
<dbReference type="GO" id="GO:0009102">
    <property type="term" value="P:biotin biosynthetic process"/>
    <property type="evidence" value="ECO:0007669"/>
    <property type="project" value="UniProtKB-UniRule"/>
</dbReference>
<feature type="domain" description="Aminotransferase class I/classII large" evidence="11">
    <location>
        <begin position="39"/>
        <end position="380"/>
    </location>
</feature>
<evidence type="ECO:0000256" key="8">
    <source>
        <dbReference type="ARBA" id="ARBA00047715"/>
    </source>
</evidence>
<comment type="pathway">
    <text evidence="2 10">Cofactor biosynthesis; biotin biosynthesis.</text>
</comment>
<evidence type="ECO:0000256" key="3">
    <source>
        <dbReference type="ARBA" id="ARBA00010008"/>
    </source>
</evidence>
<dbReference type="InterPro" id="IPR004839">
    <property type="entry name" value="Aminotransferase_I/II_large"/>
</dbReference>
<dbReference type="Proteomes" id="UP000076404">
    <property type="component" value="Chromosome"/>
</dbReference>
<dbReference type="AlphaFoldDB" id="A0A143BMR0"/>
<evidence type="ECO:0000256" key="6">
    <source>
        <dbReference type="ARBA" id="ARBA00022756"/>
    </source>
</evidence>
<comment type="similarity">
    <text evidence="3 10">Belongs to the class-II pyridoxal-phosphate-dependent aminotransferase family. BioF subfamily.</text>
</comment>
<dbReference type="EMBL" id="CP011454">
    <property type="protein sequence ID" value="AMW05741.1"/>
    <property type="molecule type" value="Genomic_DNA"/>
</dbReference>
<evidence type="ECO:0000256" key="10">
    <source>
        <dbReference type="RuleBase" id="RU003693"/>
    </source>
</evidence>
<keyword evidence="7 9" id="KW-0663">Pyridoxal phosphate</keyword>
<evidence type="ECO:0000256" key="5">
    <source>
        <dbReference type="ARBA" id="ARBA00022679"/>
    </source>
</evidence>
<reference evidence="12 13" key="1">
    <citation type="journal article" date="2014" name="Proc. Natl. Acad. Sci. U.S.A.">
        <title>Functional type 2 photosynthetic reaction centers found in the rare bacterial phylum Gemmatimonadetes.</title>
        <authorList>
            <person name="Zeng Y."/>
            <person name="Feng F."/>
            <person name="Medova H."/>
            <person name="Dean J."/>
            <person name="Koblizek M."/>
        </authorList>
    </citation>
    <scope>NUCLEOTIDE SEQUENCE [LARGE SCALE GENOMIC DNA]</scope>
    <source>
        <strain evidence="12 13">AP64</strain>
    </source>
</reference>
<dbReference type="InterPro" id="IPR004723">
    <property type="entry name" value="AONS_Archaea/Proteobacteria"/>
</dbReference>
<dbReference type="eggNOG" id="COG0156">
    <property type="taxonomic scope" value="Bacteria"/>
</dbReference>
<evidence type="ECO:0000256" key="1">
    <source>
        <dbReference type="ARBA" id="ARBA00001933"/>
    </source>
</evidence>
<keyword evidence="6" id="KW-0093">Biotin biosynthesis</keyword>
<comment type="function">
    <text evidence="10">Catalyzes the decarboxylative condensation of pimeloyl-[acyl-carrier protein] and L-alanine to produce 8-amino-7-oxononanoate (AON), [acyl-carrier protein], and carbon dioxide.</text>
</comment>
<dbReference type="STRING" id="1379270.GEMMAAP_14925"/>
<dbReference type="PANTHER" id="PTHR13693:SF100">
    <property type="entry name" value="8-AMINO-7-OXONONANOATE SYNTHASE"/>
    <property type="match status" value="1"/>
</dbReference>
<feature type="modified residue" description="N6-(pyridoxal phosphate)lysine" evidence="9">
    <location>
        <position position="238"/>
    </location>
</feature>
<comment type="catalytic activity">
    <reaction evidence="8 10">
        <text>6-carboxyhexanoyl-[ACP] + L-alanine + H(+) = (8S)-8-amino-7-oxononanoate + holo-[ACP] + CO2</text>
        <dbReference type="Rhea" id="RHEA:42288"/>
        <dbReference type="Rhea" id="RHEA-COMP:9685"/>
        <dbReference type="Rhea" id="RHEA-COMP:9955"/>
        <dbReference type="ChEBI" id="CHEBI:15378"/>
        <dbReference type="ChEBI" id="CHEBI:16526"/>
        <dbReference type="ChEBI" id="CHEBI:57972"/>
        <dbReference type="ChEBI" id="CHEBI:64479"/>
        <dbReference type="ChEBI" id="CHEBI:78846"/>
        <dbReference type="ChEBI" id="CHEBI:149468"/>
        <dbReference type="EC" id="2.3.1.47"/>
    </reaction>
</comment>
<dbReference type="Gene3D" id="3.90.1150.10">
    <property type="entry name" value="Aspartate Aminotransferase, domain 1"/>
    <property type="match status" value="1"/>
</dbReference>
<evidence type="ECO:0000256" key="9">
    <source>
        <dbReference type="PIRSR" id="PIRSR604723-51"/>
    </source>
</evidence>
<dbReference type="EC" id="2.3.1.47" evidence="10"/>
<dbReference type="InterPro" id="IPR015421">
    <property type="entry name" value="PyrdxlP-dep_Trfase_major"/>
</dbReference>
<evidence type="ECO:0000313" key="13">
    <source>
        <dbReference type="Proteomes" id="UP000076404"/>
    </source>
</evidence>
<dbReference type="InterPro" id="IPR015422">
    <property type="entry name" value="PyrdxlP-dep_Trfase_small"/>
</dbReference>
<dbReference type="PANTHER" id="PTHR13693">
    <property type="entry name" value="CLASS II AMINOTRANSFERASE/8-AMINO-7-OXONONANOATE SYNTHASE"/>
    <property type="match status" value="1"/>
</dbReference>
<comment type="cofactor">
    <cofactor evidence="1 9 10">
        <name>pyridoxal 5'-phosphate</name>
        <dbReference type="ChEBI" id="CHEBI:597326"/>
    </cofactor>
</comment>
<evidence type="ECO:0000256" key="7">
    <source>
        <dbReference type="ARBA" id="ARBA00022898"/>
    </source>
</evidence>
<dbReference type="GO" id="GO:0008710">
    <property type="term" value="F:8-amino-7-oxononanoate synthase activity"/>
    <property type="evidence" value="ECO:0007669"/>
    <property type="project" value="UniProtKB-UniRule"/>
</dbReference>
<proteinExistence type="inferred from homology"/>
<keyword evidence="13" id="KW-1185">Reference proteome</keyword>
<dbReference type="KEGG" id="gph:GEMMAAP_14925"/>
<dbReference type="UniPathway" id="UPA00078"/>
<dbReference type="InterPro" id="IPR015424">
    <property type="entry name" value="PyrdxlP-dep_Trfase"/>
</dbReference>
<evidence type="ECO:0000256" key="4">
    <source>
        <dbReference type="ARBA" id="ARBA00011738"/>
    </source>
</evidence>
<dbReference type="CDD" id="cd06454">
    <property type="entry name" value="KBL_like"/>
    <property type="match status" value="1"/>
</dbReference>
<protein>
    <recommendedName>
        <fullName evidence="10">8-amino-7-ketopelargonate synthase</fullName>
        <ecNumber evidence="10">2.3.1.47</ecNumber>
    </recommendedName>
</protein>
<dbReference type="GO" id="GO:0030170">
    <property type="term" value="F:pyridoxal phosphate binding"/>
    <property type="evidence" value="ECO:0007669"/>
    <property type="project" value="InterPro"/>
</dbReference>
<reference evidence="12 13" key="2">
    <citation type="journal article" date="2016" name="Environ. Microbiol. Rep.">
        <title>Metagenomic evidence for the presence of phototrophic Gemmatimonadetes bacteria in diverse environments.</title>
        <authorList>
            <person name="Zeng Y."/>
            <person name="Baumbach J."/>
            <person name="Barbosa E.G."/>
            <person name="Azevedo V."/>
            <person name="Zhang C."/>
            <person name="Koblizek M."/>
        </authorList>
    </citation>
    <scope>NUCLEOTIDE SEQUENCE [LARGE SCALE GENOMIC DNA]</scope>
    <source>
        <strain evidence="12 13">AP64</strain>
    </source>
</reference>
<dbReference type="NCBIfam" id="TIGR00858">
    <property type="entry name" value="bioF"/>
    <property type="match status" value="1"/>
</dbReference>
<dbReference type="Pfam" id="PF00155">
    <property type="entry name" value="Aminotran_1_2"/>
    <property type="match status" value="1"/>
</dbReference>
<dbReference type="InterPro" id="IPR001917">
    <property type="entry name" value="Aminotrans_II_pyridoxalP_BS"/>
</dbReference>
<sequence length="388" mass="41431">MNAALDEELRGLEAAGLKRSLRQVQQRRAGTVLLNGERVADFASNDYLGLASDPRVARAAHAVLQAEGTGAGAARLISGNHPIHEALEHTLARLKGCDYTLHFPSGYMVNVGAIPALADRGDVIYSDELNHASLIDGCRLSRATVRVFPHNDLDALDRMLTAERSQFRRAMIVVEGVFSMDGDTCPLDRLVPLARRHQAWSYVDDAHGTGVMGATGAGSLEHFGVSGQVDIVVGTLGKALGTSGAYVGGSKELVEFLVSRARSFIFTTGSPPALAAATLEALRIAQVEGWRREAVRERSRRVRSRLIAGGIDVTGPEDGHIIPVIIGDPLRTMAVVADLRRRGFLVGGVRPPTVPAGTSRLRLSMSAVHPVELVDALAATLLDALKRV</sequence>
<evidence type="ECO:0000259" key="11">
    <source>
        <dbReference type="Pfam" id="PF00155"/>
    </source>
</evidence>
<dbReference type="SUPFAM" id="SSF53383">
    <property type="entry name" value="PLP-dependent transferases"/>
    <property type="match status" value="1"/>
</dbReference>
<dbReference type="PROSITE" id="PS00599">
    <property type="entry name" value="AA_TRANSFER_CLASS_2"/>
    <property type="match status" value="1"/>
</dbReference>
<comment type="subunit">
    <text evidence="4 10">Homodimer.</text>
</comment>
<name>A0A143BMR0_9BACT</name>
<evidence type="ECO:0000313" key="12">
    <source>
        <dbReference type="EMBL" id="AMW05741.1"/>
    </source>
</evidence>
<organism evidence="12 13">
    <name type="scientific">Gemmatimonas phototrophica</name>
    <dbReference type="NCBI Taxonomy" id="1379270"/>
    <lineage>
        <taxon>Bacteria</taxon>
        <taxon>Pseudomonadati</taxon>
        <taxon>Gemmatimonadota</taxon>
        <taxon>Gemmatimonadia</taxon>
        <taxon>Gemmatimonadales</taxon>
        <taxon>Gemmatimonadaceae</taxon>
        <taxon>Gemmatimonas</taxon>
    </lineage>
</organism>
<accession>A0A143BMR0</accession>